<dbReference type="InterPro" id="IPR029068">
    <property type="entry name" value="Glyas_Bleomycin-R_OHBP_Dase"/>
</dbReference>
<reference evidence="2 3" key="1">
    <citation type="submission" date="2019-11" db="EMBL/GenBank/DDBJ databases">
        <title>Draft genome sequences of five Paenibacillus species of dairy origin.</title>
        <authorList>
            <person name="Olajide A.M."/>
            <person name="Chen S."/>
            <person name="Lapointe G."/>
        </authorList>
    </citation>
    <scope>NUCLEOTIDE SEQUENCE [LARGE SCALE GENOMIC DNA]</scope>
    <source>
        <strain evidence="2 3">2CS3</strain>
    </source>
</reference>
<dbReference type="PANTHER" id="PTHR36437">
    <property type="entry name" value="GLYOXALASE/BLEOMYCIN RESISTANCE PROTEIN/DIOXYGENASE"/>
    <property type="match status" value="1"/>
</dbReference>
<organism evidence="2 3">
    <name type="scientific">Paenibacillus validus</name>
    <dbReference type="NCBI Taxonomy" id="44253"/>
    <lineage>
        <taxon>Bacteria</taxon>
        <taxon>Bacillati</taxon>
        <taxon>Bacillota</taxon>
        <taxon>Bacilli</taxon>
        <taxon>Bacillales</taxon>
        <taxon>Paenibacillaceae</taxon>
        <taxon>Paenibacillus</taxon>
    </lineage>
</organism>
<evidence type="ECO:0000313" key="3">
    <source>
        <dbReference type="Proteomes" id="UP000450917"/>
    </source>
</evidence>
<dbReference type="Gene3D" id="3.10.180.10">
    <property type="entry name" value="2,3-Dihydroxybiphenyl 1,2-Dioxygenase, domain 1"/>
    <property type="match status" value="1"/>
</dbReference>
<accession>A0A7X2Z9B9</accession>
<dbReference type="PANTHER" id="PTHR36437:SF2">
    <property type="entry name" value="GLYOXALASE_BLEOMYCIN RESISTANCE PROTEIN_DIOXYGENASE"/>
    <property type="match status" value="1"/>
</dbReference>
<dbReference type="InterPro" id="IPR004360">
    <property type="entry name" value="Glyas_Fos-R_dOase_dom"/>
</dbReference>
<dbReference type="PROSITE" id="PS51819">
    <property type="entry name" value="VOC"/>
    <property type="match status" value="1"/>
</dbReference>
<dbReference type="Proteomes" id="UP000450917">
    <property type="component" value="Unassembled WGS sequence"/>
</dbReference>
<evidence type="ECO:0000259" key="1">
    <source>
        <dbReference type="PROSITE" id="PS51819"/>
    </source>
</evidence>
<dbReference type="Pfam" id="PF00903">
    <property type="entry name" value="Glyoxalase"/>
    <property type="match status" value="1"/>
</dbReference>
<dbReference type="SUPFAM" id="SSF54593">
    <property type="entry name" value="Glyoxalase/Bleomycin resistance protein/Dihydroxybiphenyl dioxygenase"/>
    <property type="match status" value="1"/>
</dbReference>
<evidence type="ECO:0000313" key="2">
    <source>
        <dbReference type="EMBL" id="MUG69998.1"/>
    </source>
</evidence>
<name>A0A7X2Z9B9_9BACL</name>
<comment type="caution">
    <text evidence="2">The sequence shown here is derived from an EMBL/GenBank/DDBJ whole genome shotgun (WGS) entry which is preliminary data.</text>
</comment>
<proteinExistence type="predicted"/>
<keyword evidence="3" id="KW-1185">Reference proteome</keyword>
<feature type="domain" description="VOC" evidence="1">
    <location>
        <begin position="2"/>
        <end position="125"/>
    </location>
</feature>
<gene>
    <name evidence="2" type="ORF">GNP93_04830</name>
</gene>
<sequence>MKITLTSVFVNNPHEAFKFYTEVLGFLKKTYVAEYGLAIVVSPEEPDGTGLLLEPRGESFAKTYQETLYEAGLPVIVFGVEDIHKEYERLIELGVKFRKEPTKTDWGVEAIFEDTCGNLIQLAQN</sequence>
<dbReference type="AlphaFoldDB" id="A0A7X2Z9B9"/>
<protein>
    <submittedName>
        <fullName evidence="2">Glyoxalase</fullName>
    </submittedName>
</protein>
<dbReference type="EMBL" id="WNZX01000002">
    <property type="protein sequence ID" value="MUG69998.1"/>
    <property type="molecule type" value="Genomic_DNA"/>
</dbReference>
<dbReference type="InterPro" id="IPR037523">
    <property type="entry name" value="VOC_core"/>
</dbReference>